<feature type="compositionally biased region" description="Polar residues" evidence="2">
    <location>
        <begin position="286"/>
        <end position="317"/>
    </location>
</feature>
<evidence type="ECO:0000256" key="1">
    <source>
        <dbReference type="SAM" id="Coils"/>
    </source>
</evidence>
<accession>A0A9P4GFY6</accession>
<evidence type="ECO:0000313" key="3">
    <source>
        <dbReference type="EMBL" id="KAF1845358.1"/>
    </source>
</evidence>
<name>A0A9P4GFY6_9PLEO</name>
<feature type="coiled-coil region" evidence="1">
    <location>
        <begin position="184"/>
        <end position="260"/>
    </location>
</feature>
<feature type="region of interest" description="Disordered" evidence="2">
    <location>
        <begin position="266"/>
        <end position="338"/>
    </location>
</feature>
<dbReference type="RefSeq" id="XP_040787921.1">
    <property type="nucleotide sequence ID" value="XM_040933331.1"/>
</dbReference>
<feature type="region of interest" description="Disordered" evidence="2">
    <location>
        <begin position="575"/>
        <end position="650"/>
    </location>
</feature>
<proteinExistence type="predicted"/>
<feature type="region of interest" description="Disordered" evidence="2">
    <location>
        <begin position="368"/>
        <end position="556"/>
    </location>
</feature>
<dbReference type="OrthoDB" id="10251744at2759"/>
<feature type="compositionally biased region" description="Low complexity" evidence="2">
    <location>
        <begin position="1"/>
        <end position="19"/>
    </location>
</feature>
<dbReference type="AlphaFoldDB" id="A0A9P4GFY6"/>
<dbReference type="Proteomes" id="UP000800039">
    <property type="component" value="Unassembled WGS sequence"/>
</dbReference>
<comment type="caution">
    <text evidence="3">The sequence shown here is derived from an EMBL/GenBank/DDBJ whole genome shotgun (WGS) entry which is preliminary data.</text>
</comment>
<gene>
    <name evidence="3" type="ORF">K460DRAFT_366235</name>
</gene>
<feature type="compositionally biased region" description="Basic and acidic residues" evidence="2">
    <location>
        <begin position="318"/>
        <end position="338"/>
    </location>
</feature>
<sequence length="650" mass="72628">MSTPPSSRSSSRGTPQRPSTPDHSRPTTTRTASYPVAPKSEYLRHALQARRAQHTPTPSPSEMRPSPPPAAKPLDLMTPKTSPDIFAEFALSEEQTTPVSPIRRRRPSDAGPPRSKTNRELTSEIDRLKDSLMTSNMRVELLKKSNSELQHSLTKAKEELEELEPLEQENCELHDENNYLKLRVEDMDEEISHLKETNDDLHMTNEELTAIASESAAHWQNQESAIDEAAECIIKLEEEKAALSKEMKQLMQRVTALENASCANTLVDGSPGKYPSRVHSVDESRPSTSHFDSDYYSQPDSPHVQTNRDSINSLTPSERSKKFLDLSEERRRSTQDLAKRMSAASLKALRLLDDSAAPEVPKIPAVFQQQVPHVDEEDRPVNPTPKPPGRYRRGWQVVPQSLRDLARISPVRTDRSIPPSPAAQPEGLRGLYRPARHTRSKTSNDFPPSSNHIVKPKNTVSSVRRQMSIADPSPRVPSRGSSKHAHTSSSSEHLQHQSPRHRRQSEADISSADSTPKTQTDPGSSEWGSLAPPPSVSVLSQTDLTTELDPREDKDRWWRGVDKVKLSQAMARPQLATPQVIEAPSQIIPEARPPPEKLDASSTSIRSSRSGEKNSKTTPSQPAYESNFMFNPTEDEETFIKKTRMAGSRR</sequence>
<keyword evidence="1" id="KW-0175">Coiled coil</keyword>
<feature type="compositionally biased region" description="Basic residues" evidence="2">
    <location>
        <begin position="641"/>
        <end position="650"/>
    </location>
</feature>
<feature type="compositionally biased region" description="Polar residues" evidence="2">
    <location>
        <begin position="441"/>
        <end position="465"/>
    </location>
</feature>
<dbReference type="GeneID" id="63850582"/>
<feature type="region of interest" description="Disordered" evidence="2">
    <location>
        <begin position="1"/>
        <end position="123"/>
    </location>
</feature>
<keyword evidence="4" id="KW-1185">Reference proteome</keyword>
<dbReference type="EMBL" id="ML976616">
    <property type="protein sequence ID" value="KAF1845358.1"/>
    <property type="molecule type" value="Genomic_DNA"/>
</dbReference>
<reference evidence="3" key="1">
    <citation type="submission" date="2020-01" db="EMBL/GenBank/DDBJ databases">
        <authorList>
            <consortium name="DOE Joint Genome Institute"/>
            <person name="Haridas S."/>
            <person name="Albert R."/>
            <person name="Binder M."/>
            <person name="Bloem J."/>
            <person name="Labutti K."/>
            <person name="Salamov A."/>
            <person name="Andreopoulos B."/>
            <person name="Baker S.E."/>
            <person name="Barry K."/>
            <person name="Bills G."/>
            <person name="Bluhm B.H."/>
            <person name="Cannon C."/>
            <person name="Castanera R."/>
            <person name="Culley D.E."/>
            <person name="Daum C."/>
            <person name="Ezra D."/>
            <person name="Gonzalez J.B."/>
            <person name="Henrissat B."/>
            <person name="Kuo A."/>
            <person name="Liang C."/>
            <person name="Lipzen A."/>
            <person name="Lutzoni F."/>
            <person name="Magnuson J."/>
            <person name="Mondo S."/>
            <person name="Nolan M."/>
            <person name="Ohm R."/>
            <person name="Pangilinan J."/>
            <person name="Park H.-J."/>
            <person name="Ramirez L."/>
            <person name="Alfaro M."/>
            <person name="Sun H."/>
            <person name="Tritt A."/>
            <person name="Yoshinaga Y."/>
            <person name="Zwiers L.-H."/>
            <person name="Turgeon B.G."/>
            <person name="Goodwin S.B."/>
            <person name="Spatafora J.W."/>
            <person name="Crous P.W."/>
            <person name="Grigoriev I.V."/>
        </authorList>
    </citation>
    <scope>NUCLEOTIDE SEQUENCE</scope>
    <source>
        <strain evidence="3">CBS 394.84</strain>
    </source>
</reference>
<protein>
    <submittedName>
        <fullName evidence="3">Uncharacterized protein</fullName>
    </submittedName>
</protein>
<evidence type="ECO:0000256" key="2">
    <source>
        <dbReference type="SAM" id="MobiDB-lite"/>
    </source>
</evidence>
<feature type="compositionally biased region" description="Polar residues" evidence="2">
    <location>
        <begin position="507"/>
        <end position="527"/>
    </location>
</feature>
<feature type="compositionally biased region" description="Polar residues" evidence="2">
    <location>
        <begin position="616"/>
        <end position="630"/>
    </location>
</feature>
<evidence type="ECO:0000313" key="4">
    <source>
        <dbReference type="Proteomes" id="UP000800039"/>
    </source>
</evidence>
<organism evidence="3 4">
    <name type="scientific">Cucurbitaria berberidis CBS 394.84</name>
    <dbReference type="NCBI Taxonomy" id="1168544"/>
    <lineage>
        <taxon>Eukaryota</taxon>
        <taxon>Fungi</taxon>
        <taxon>Dikarya</taxon>
        <taxon>Ascomycota</taxon>
        <taxon>Pezizomycotina</taxon>
        <taxon>Dothideomycetes</taxon>
        <taxon>Pleosporomycetidae</taxon>
        <taxon>Pleosporales</taxon>
        <taxon>Pleosporineae</taxon>
        <taxon>Cucurbitariaceae</taxon>
        <taxon>Cucurbitaria</taxon>
    </lineage>
</organism>